<protein>
    <submittedName>
        <fullName evidence="1">Uncharacterized protein</fullName>
    </submittedName>
</protein>
<gene>
    <name evidence="1" type="ORF">ZOD2009_09343</name>
</gene>
<proteinExistence type="predicted"/>
<evidence type="ECO:0000313" key="1">
    <source>
        <dbReference type="EMBL" id="EFW92502.1"/>
    </source>
</evidence>
<evidence type="ECO:0000313" key="2">
    <source>
        <dbReference type="Proteomes" id="UP000003751"/>
    </source>
</evidence>
<comment type="caution">
    <text evidence="1">The sequence shown here is derived from an EMBL/GenBank/DDBJ whole genome shotgun (WGS) entry which is preliminary data.</text>
</comment>
<reference evidence="1 2" key="1">
    <citation type="journal article" date="2014" name="ISME J.">
        <title>Trehalose/2-sulfotrehalose biosynthesis and glycine-betaine uptake are widely spread mechanisms for osmoadaptation in the Halobacteriales.</title>
        <authorList>
            <person name="Youssef N.H."/>
            <person name="Savage-Ashlock K.N."/>
            <person name="McCully A.L."/>
            <person name="Luedtke B."/>
            <person name="Shaw E.I."/>
            <person name="Hoff W.D."/>
            <person name="Elshahed M.S."/>
        </authorList>
    </citation>
    <scope>NUCLEOTIDE SEQUENCE [LARGE SCALE GENOMIC DNA]</scope>
    <source>
        <strain evidence="1 2">DX253</strain>
    </source>
</reference>
<sequence>MLAFLLSALSLSSLVFRLSWLSLRLLLFVRLLSSPLLLFVRLPSSLGGVSISLLRRRALLFRPV</sequence>
<dbReference type="Proteomes" id="UP000003751">
    <property type="component" value="Unassembled WGS sequence"/>
</dbReference>
<dbReference type="EMBL" id="AEMG01000007">
    <property type="protein sequence ID" value="EFW92502.1"/>
    <property type="molecule type" value="Genomic_DNA"/>
</dbReference>
<name>E7QSU3_HALPU</name>
<organism evidence="1 2">
    <name type="scientific">Haladaptatus paucihalophilus DX253</name>
    <dbReference type="NCBI Taxonomy" id="797209"/>
    <lineage>
        <taxon>Archaea</taxon>
        <taxon>Methanobacteriati</taxon>
        <taxon>Methanobacteriota</taxon>
        <taxon>Stenosarchaea group</taxon>
        <taxon>Halobacteria</taxon>
        <taxon>Halobacteriales</taxon>
        <taxon>Haladaptataceae</taxon>
        <taxon>Haladaptatus</taxon>
    </lineage>
</organism>
<dbReference type="AlphaFoldDB" id="E7QSU3"/>
<accession>E7QSU3</accession>